<name>A0ACC2QZX7_9NEOP</name>
<evidence type="ECO:0000313" key="1">
    <source>
        <dbReference type="EMBL" id="KAJ8728237.1"/>
    </source>
</evidence>
<evidence type="ECO:0000313" key="2">
    <source>
        <dbReference type="Proteomes" id="UP001231649"/>
    </source>
</evidence>
<comment type="caution">
    <text evidence="1">The sequence shown here is derived from an EMBL/GenBank/DDBJ whole genome shotgun (WGS) entry which is preliminary data.</text>
</comment>
<accession>A0ACC2QZX7</accession>
<reference evidence="1" key="1">
    <citation type="submission" date="2023-03" db="EMBL/GenBank/DDBJ databases">
        <title>Chromosome-level genomes of two armyworms, Mythimna separata and Mythimna loreyi, provide insights into the biosynthesis and reception of sex pheromones.</title>
        <authorList>
            <person name="Zhao H."/>
        </authorList>
    </citation>
    <scope>NUCLEOTIDE SEQUENCE</scope>
    <source>
        <strain evidence="1">BeijingLab</strain>
    </source>
</reference>
<protein>
    <submittedName>
        <fullName evidence="1">Uncharacterized protein</fullName>
    </submittedName>
</protein>
<proteinExistence type="predicted"/>
<organism evidence="1 2">
    <name type="scientific">Mythimna loreyi</name>
    <dbReference type="NCBI Taxonomy" id="667449"/>
    <lineage>
        <taxon>Eukaryota</taxon>
        <taxon>Metazoa</taxon>
        <taxon>Ecdysozoa</taxon>
        <taxon>Arthropoda</taxon>
        <taxon>Hexapoda</taxon>
        <taxon>Insecta</taxon>
        <taxon>Pterygota</taxon>
        <taxon>Neoptera</taxon>
        <taxon>Endopterygota</taxon>
        <taxon>Lepidoptera</taxon>
        <taxon>Glossata</taxon>
        <taxon>Ditrysia</taxon>
        <taxon>Noctuoidea</taxon>
        <taxon>Noctuidae</taxon>
        <taxon>Noctuinae</taxon>
        <taxon>Hadenini</taxon>
        <taxon>Mythimna</taxon>
    </lineage>
</organism>
<dbReference type="Proteomes" id="UP001231649">
    <property type="component" value="Chromosome 9"/>
</dbReference>
<keyword evidence="2" id="KW-1185">Reference proteome</keyword>
<dbReference type="EMBL" id="CM056785">
    <property type="protein sequence ID" value="KAJ8728237.1"/>
    <property type="molecule type" value="Genomic_DNA"/>
</dbReference>
<sequence length="198" mass="22274">MYFFRKYVVREAKRPLIKKVRGFCYDTQPAAIRLGESLPQCELYEDFPTNTIHMPDFVMGKNVILFGVPGAFCPGCSKTHVPEYVQAAETMKKKGIDEIVCVSVNDPYVMGAWAQSQNTKRKIRMLADPGGAFIYALGLGMNLPSLGGFRSRRFSMVLVNNVVQELHVEPDSVGLSCSLAHVLGYKNYIRSKSKLYEY</sequence>
<gene>
    <name evidence="1" type="ORF">PYW08_016622</name>
</gene>